<sequence length="65" mass="7132">MIALAFRFPLSAFIFHLSSFIFYLLSKVSASTFSGARLEQALGMSATIRNVTTVRRLAAKYGVDA</sequence>
<dbReference type="Proteomes" id="UP001193081">
    <property type="component" value="Unassembled WGS sequence"/>
</dbReference>
<dbReference type="SUPFAM" id="SSF160379">
    <property type="entry name" value="SP0830-like"/>
    <property type="match status" value="1"/>
</dbReference>
<accession>A0ABS4D4M6</accession>
<name>A0ABS4D4M6_9CHLR</name>
<comment type="caution">
    <text evidence="1">The sequence shown here is derived from an EMBL/GenBank/DDBJ whole genome shotgun (WGS) entry which is preliminary data.</text>
</comment>
<gene>
    <name evidence="1" type="ORF">EYB53_001560</name>
</gene>
<keyword evidence="2" id="KW-1185">Reference proteome</keyword>
<dbReference type="EMBL" id="SIJK02000002">
    <property type="protein sequence ID" value="MBP1464383.1"/>
    <property type="molecule type" value="Genomic_DNA"/>
</dbReference>
<proteinExistence type="predicted"/>
<reference evidence="1 2" key="1">
    <citation type="submission" date="2021-03" db="EMBL/GenBank/DDBJ databases">
        <authorList>
            <person name="Grouzdev D.S."/>
        </authorList>
    </citation>
    <scope>NUCLEOTIDE SEQUENCE [LARGE SCALE GENOMIC DNA]</scope>
    <source>
        <strain evidence="1 2">M50-1</strain>
    </source>
</reference>
<evidence type="ECO:0000313" key="2">
    <source>
        <dbReference type="Proteomes" id="UP001193081"/>
    </source>
</evidence>
<dbReference type="RefSeq" id="WP_135476034.1">
    <property type="nucleotide sequence ID" value="NZ_SIJK02000002.1"/>
</dbReference>
<protein>
    <submittedName>
        <fullName evidence="1">Uncharacterized protein</fullName>
    </submittedName>
</protein>
<evidence type="ECO:0000313" key="1">
    <source>
        <dbReference type="EMBL" id="MBP1464383.1"/>
    </source>
</evidence>
<organism evidence="1 2">
    <name type="scientific">Candidatus Chloroploca mongolica</name>
    <dbReference type="NCBI Taxonomy" id="2528176"/>
    <lineage>
        <taxon>Bacteria</taxon>
        <taxon>Bacillati</taxon>
        <taxon>Chloroflexota</taxon>
        <taxon>Chloroflexia</taxon>
        <taxon>Chloroflexales</taxon>
        <taxon>Chloroflexineae</taxon>
        <taxon>Oscillochloridaceae</taxon>
        <taxon>Candidatus Chloroploca</taxon>
    </lineage>
</organism>